<reference evidence="1 2" key="1">
    <citation type="submission" date="2020-08" db="EMBL/GenBank/DDBJ databases">
        <title>Genomic Encyclopedia of Type Strains, Phase IV (KMG-IV): sequencing the most valuable type-strain genomes for metagenomic binning, comparative biology and taxonomic classification.</title>
        <authorList>
            <person name="Goeker M."/>
        </authorList>
    </citation>
    <scope>NUCLEOTIDE SEQUENCE [LARGE SCALE GENOMIC DNA]</scope>
    <source>
        <strain evidence="1 2">DSM 101791</strain>
    </source>
</reference>
<evidence type="ECO:0000313" key="1">
    <source>
        <dbReference type="EMBL" id="MBB5236100.1"/>
    </source>
</evidence>
<keyword evidence="2" id="KW-1185">Reference proteome</keyword>
<dbReference type="EMBL" id="JACHFN010000020">
    <property type="protein sequence ID" value="MBB5236100.1"/>
    <property type="molecule type" value="Genomic_DNA"/>
</dbReference>
<dbReference type="AlphaFoldDB" id="A0A7W8GI89"/>
<gene>
    <name evidence="1" type="ORF">HNQ09_003568</name>
</gene>
<comment type="caution">
    <text evidence="1">The sequence shown here is derived from an EMBL/GenBank/DDBJ whole genome shotgun (WGS) entry which is preliminary data.</text>
</comment>
<dbReference type="Proteomes" id="UP000525389">
    <property type="component" value="Unassembled WGS sequence"/>
</dbReference>
<proteinExistence type="predicted"/>
<sequence length="33" mass="3855">MEEEARLEEWEARATPRGLSYREERYVVLAGAS</sequence>
<name>A0A7W8GI89_9DEIO</name>
<accession>A0A7W8GI89</accession>
<protein>
    <submittedName>
        <fullName evidence="1">Uncharacterized protein</fullName>
    </submittedName>
</protein>
<organism evidence="1 2">
    <name type="scientific">Deinococcus budaensis</name>
    <dbReference type="NCBI Taxonomy" id="1665626"/>
    <lineage>
        <taxon>Bacteria</taxon>
        <taxon>Thermotogati</taxon>
        <taxon>Deinococcota</taxon>
        <taxon>Deinococci</taxon>
        <taxon>Deinococcales</taxon>
        <taxon>Deinococcaceae</taxon>
        <taxon>Deinococcus</taxon>
    </lineage>
</organism>
<evidence type="ECO:0000313" key="2">
    <source>
        <dbReference type="Proteomes" id="UP000525389"/>
    </source>
</evidence>